<name>A0ABY4E5E3_9NEIS</name>
<evidence type="ECO:0000313" key="2">
    <source>
        <dbReference type="Proteomes" id="UP000832011"/>
    </source>
</evidence>
<protein>
    <submittedName>
        <fullName evidence="1">Uncharacterized protein</fullName>
    </submittedName>
</protein>
<proteinExistence type="predicted"/>
<dbReference type="Proteomes" id="UP000832011">
    <property type="component" value="Chromosome"/>
</dbReference>
<dbReference type="RefSeq" id="WP_058305025.1">
    <property type="nucleotide sequence ID" value="NZ_CABKVG010000005.1"/>
</dbReference>
<reference evidence="1 2" key="1">
    <citation type="journal article" date="2022" name="Res Sq">
        <title>Evolution of multicellular longitudinally dividing oral cavity symbionts (Neisseriaceae).</title>
        <authorList>
            <person name="Nyongesa S."/>
            <person name="Weber P."/>
            <person name="Bernet E."/>
            <person name="Pullido F."/>
            <person name="Nieckarz M."/>
            <person name="Delaby M."/>
            <person name="Nieves C."/>
            <person name="Viehboeck T."/>
            <person name="Krause N."/>
            <person name="Rivera-Millot A."/>
            <person name="Nakamura A."/>
            <person name="Vischer N."/>
            <person name="VanNieuwenhze M."/>
            <person name="Brun Y."/>
            <person name="Cava F."/>
            <person name="Bulgheresi S."/>
            <person name="Veyrier F."/>
        </authorList>
    </citation>
    <scope>NUCLEOTIDE SEQUENCE [LARGE SCALE GENOMIC DNA]</scope>
    <source>
        <strain evidence="1 2">SN4</strain>
    </source>
</reference>
<evidence type="ECO:0000313" key="1">
    <source>
        <dbReference type="EMBL" id="UOO90704.1"/>
    </source>
</evidence>
<organism evidence="1 2">
    <name type="scientific">Vitreoscilla massiliensis</name>
    <dbReference type="NCBI Taxonomy" id="1689272"/>
    <lineage>
        <taxon>Bacteria</taxon>
        <taxon>Pseudomonadati</taxon>
        <taxon>Pseudomonadota</taxon>
        <taxon>Betaproteobacteria</taxon>
        <taxon>Neisseriales</taxon>
        <taxon>Neisseriaceae</taxon>
        <taxon>Vitreoscilla</taxon>
    </lineage>
</organism>
<sequence length="315" mass="36672">MNKNQILHNLKDNLAIIFADRIKEEKLTFNGDSNNYVQVALRWLDYNFRYIKQRPRKIYYTQSFPNKLKFHTERALIGFIRQAQYGLNINPYLSNTLKTNDTSNARSQQRTDKFLAHFGIHHFHLPTANFNNTSDFLNSRKNNCWLFAIVSDEWIGLIDILPHDSGNFYNFSLLESIYDSWPGILEPYRLKNVRELTHDICSVDSVKLLRNADINTPLLIRNNYYMSPFGVSGSGTNSITTGMFIDINELLNNLATSLMEPNSLITQEIQFKYSQGSKLKLTMCDDKLCLSYGRKILDLTYLKPYNKLHQIIKLC</sequence>
<keyword evidence="2" id="KW-1185">Reference proteome</keyword>
<gene>
    <name evidence="1" type="ORF">LVJ82_06980</name>
</gene>
<dbReference type="EMBL" id="CP091511">
    <property type="protein sequence ID" value="UOO90704.1"/>
    <property type="molecule type" value="Genomic_DNA"/>
</dbReference>
<accession>A0ABY4E5E3</accession>